<evidence type="ECO:0000256" key="4">
    <source>
        <dbReference type="ARBA" id="ARBA00022989"/>
    </source>
</evidence>
<evidence type="ECO:0000259" key="7">
    <source>
        <dbReference type="Pfam" id="PF00892"/>
    </source>
</evidence>
<comment type="similarity">
    <text evidence="2">Belongs to the drug/metabolite transporter (DMT) superfamily. 10 TMS drug/metabolite exporter (DME) (TC 2.A.7.3) family.</text>
</comment>
<protein>
    <submittedName>
        <fullName evidence="8">DMT family transporter</fullName>
    </submittedName>
</protein>
<dbReference type="SUPFAM" id="SSF103481">
    <property type="entry name" value="Multidrug resistance efflux transporter EmrE"/>
    <property type="match status" value="2"/>
</dbReference>
<feature type="transmembrane region" description="Helical" evidence="6">
    <location>
        <begin position="273"/>
        <end position="291"/>
    </location>
</feature>
<accession>A0ABT4W569</accession>
<comment type="subcellular location">
    <subcellularLocation>
        <location evidence="1">Membrane</location>
        <topology evidence="1">Multi-pass membrane protein</topology>
    </subcellularLocation>
</comment>
<keyword evidence="4 6" id="KW-1133">Transmembrane helix</keyword>
<evidence type="ECO:0000313" key="9">
    <source>
        <dbReference type="Proteomes" id="UP001528040"/>
    </source>
</evidence>
<dbReference type="InterPro" id="IPR037185">
    <property type="entry name" value="EmrE-like"/>
</dbReference>
<proteinExistence type="inferred from homology"/>
<dbReference type="Proteomes" id="UP001528040">
    <property type="component" value="Unassembled WGS sequence"/>
</dbReference>
<reference evidence="8 9" key="1">
    <citation type="submission" date="2023-01" db="EMBL/GenBank/DDBJ databases">
        <authorList>
            <person name="Yoon J.-W."/>
        </authorList>
    </citation>
    <scope>NUCLEOTIDE SEQUENCE [LARGE SCALE GENOMIC DNA]</scope>
    <source>
        <strain evidence="8 9">KMU-50</strain>
    </source>
</reference>
<dbReference type="PANTHER" id="PTHR22911">
    <property type="entry name" value="ACYL-MALONYL CONDENSING ENZYME-RELATED"/>
    <property type="match status" value="1"/>
</dbReference>
<name>A0ABT4W569_9RHOB</name>
<feature type="transmembrane region" description="Helical" evidence="6">
    <location>
        <begin position="239"/>
        <end position="261"/>
    </location>
</feature>
<feature type="transmembrane region" description="Helical" evidence="6">
    <location>
        <begin position="26"/>
        <end position="50"/>
    </location>
</feature>
<evidence type="ECO:0000256" key="6">
    <source>
        <dbReference type="SAM" id="Phobius"/>
    </source>
</evidence>
<feature type="transmembrane region" description="Helical" evidence="6">
    <location>
        <begin position="166"/>
        <end position="185"/>
    </location>
</feature>
<feature type="domain" description="EamA" evidence="7">
    <location>
        <begin position="30"/>
        <end position="157"/>
    </location>
</feature>
<feature type="transmembrane region" description="Helical" evidence="6">
    <location>
        <begin position="197"/>
        <end position="219"/>
    </location>
</feature>
<keyword evidence="3 6" id="KW-0812">Transmembrane</keyword>
<feature type="transmembrane region" description="Helical" evidence="6">
    <location>
        <begin position="297"/>
        <end position="315"/>
    </location>
</feature>
<evidence type="ECO:0000313" key="8">
    <source>
        <dbReference type="EMBL" id="MDA5095651.1"/>
    </source>
</evidence>
<keyword evidence="9" id="KW-1185">Reference proteome</keyword>
<dbReference type="InterPro" id="IPR000620">
    <property type="entry name" value="EamA_dom"/>
</dbReference>
<dbReference type="RefSeq" id="WP_271055360.1">
    <property type="nucleotide sequence ID" value="NZ_JAQIIO010000013.1"/>
</dbReference>
<sequence length="320" mass="33817">MPADASPPIPLGDVASEHSEAHDRPAMAAGVIILAMFILGGLDNSVSVIARDTGLWQFHFIRACIAVSLMVGMARFGFINITPKRRWAVALRGGMTAIAMLVYFGCLAFLPLGQVAAGLFTAPIWVMLLSAVFLKQKVGPTRLVAAAIGFVGVLLVLRPFEGGLNTLALVPMIAGFFYACGAIATRQWCVGESAMSMLLFFFISLGVFGLLGATFLTLWPHDVPAGPDGFILRGFGEMGGLSIGLTILQAVGSMIAVGLVFKGYLLGDAAQVAIYEYSLLVFAAGWSYLLFDQSVTPMSVIGMGFIILSGIVISLRSRGA</sequence>
<dbReference type="EMBL" id="JAQIIO010000013">
    <property type="protein sequence ID" value="MDA5095651.1"/>
    <property type="molecule type" value="Genomic_DNA"/>
</dbReference>
<evidence type="ECO:0000256" key="1">
    <source>
        <dbReference type="ARBA" id="ARBA00004141"/>
    </source>
</evidence>
<keyword evidence="5 6" id="KW-0472">Membrane</keyword>
<feature type="transmembrane region" description="Helical" evidence="6">
    <location>
        <begin position="90"/>
        <end position="110"/>
    </location>
</feature>
<dbReference type="PANTHER" id="PTHR22911:SF6">
    <property type="entry name" value="SOLUTE CARRIER FAMILY 35 MEMBER G1"/>
    <property type="match status" value="1"/>
</dbReference>
<gene>
    <name evidence="8" type="ORF">O2N63_16290</name>
</gene>
<evidence type="ECO:0000256" key="5">
    <source>
        <dbReference type="ARBA" id="ARBA00023136"/>
    </source>
</evidence>
<comment type="caution">
    <text evidence="8">The sequence shown here is derived from an EMBL/GenBank/DDBJ whole genome shotgun (WGS) entry which is preliminary data.</text>
</comment>
<feature type="transmembrane region" description="Helical" evidence="6">
    <location>
        <begin position="141"/>
        <end position="160"/>
    </location>
</feature>
<evidence type="ECO:0000256" key="3">
    <source>
        <dbReference type="ARBA" id="ARBA00022692"/>
    </source>
</evidence>
<feature type="transmembrane region" description="Helical" evidence="6">
    <location>
        <begin position="116"/>
        <end position="134"/>
    </location>
</feature>
<evidence type="ECO:0000256" key="2">
    <source>
        <dbReference type="ARBA" id="ARBA00009853"/>
    </source>
</evidence>
<organism evidence="8 9">
    <name type="scientific">Aliiroseovarius salicola</name>
    <dbReference type="NCBI Taxonomy" id="3009082"/>
    <lineage>
        <taxon>Bacteria</taxon>
        <taxon>Pseudomonadati</taxon>
        <taxon>Pseudomonadota</taxon>
        <taxon>Alphaproteobacteria</taxon>
        <taxon>Rhodobacterales</taxon>
        <taxon>Paracoccaceae</taxon>
        <taxon>Aliiroseovarius</taxon>
    </lineage>
</organism>
<feature type="transmembrane region" description="Helical" evidence="6">
    <location>
        <begin position="56"/>
        <end position="78"/>
    </location>
</feature>
<dbReference type="Pfam" id="PF00892">
    <property type="entry name" value="EamA"/>
    <property type="match status" value="1"/>
</dbReference>